<dbReference type="GO" id="GO:0003700">
    <property type="term" value="F:DNA-binding transcription factor activity"/>
    <property type="evidence" value="ECO:0007669"/>
    <property type="project" value="InterPro"/>
</dbReference>
<dbReference type="SUPFAM" id="SSF51215">
    <property type="entry name" value="Regulatory protein AraC"/>
    <property type="match status" value="1"/>
</dbReference>
<dbReference type="PRINTS" id="PR00032">
    <property type="entry name" value="HTHARAC"/>
</dbReference>
<dbReference type="PROSITE" id="PS01124">
    <property type="entry name" value="HTH_ARAC_FAMILY_2"/>
    <property type="match status" value="1"/>
</dbReference>
<dbReference type="InterPro" id="IPR009057">
    <property type="entry name" value="Homeodomain-like_sf"/>
</dbReference>
<dbReference type="SMART" id="SM00342">
    <property type="entry name" value="HTH_ARAC"/>
    <property type="match status" value="1"/>
</dbReference>
<evidence type="ECO:0000313" key="5">
    <source>
        <dbReference type="EMBL" id="TXJ57941.1"/>
    </source>
</evidence>
<dbReference type="InterPro" id="IPR037923">
    <property type="entry name" value="HTH-like"/>
</dbReference>
<organism evidence="5 6">
    <name type="scientific">Prevotella brunnea</name>
    <dbReference type="NCBI Taxonomy" id="2508867"/>
    <lineage>
        <taxon>Bacteria</taxon>
        <taxon>Pseudomonadati</taxon>
        <taxon>Bacteroidota</taxon>
        <taxon>Bacteroidia</taxon>
        <taxon>Bacteroidales</taxon>
        <taxon>Prevotellaceae</taxon>
        <taxon>Prevotella</taxon>
    </lineage>
</organism>
<keyword evidence="6" id="KW-1185">Reference proteome</keyword>
<name>A0A5C8G7R1_9BACT</name>
<reference evidence="6" key="1">
    <citation type="submission" date="2019-05" db="EMBL/GenBank/DDBJ databases">
        <title>Prevotella brunnea sp. nov., isolated from a wound of a patient.</title>
        <authorList>
            <person name="Buhl M."/>
        </authorList>
    </citation>
    <scope>NUCLEOTIDE SEQUENCE [LARGE SCALE GENOMIC DNA]</scope>
    <source>
        <strain evidence="6">A2672</strain>
    </source>
</reference>
<dbReference type="Gene3D" id="1.10.10.60">
    <property type="entry name" value="Homeodomain-like"/>
    <property type="match status" value="1"/>
</dbReference>
<dbReference type="PANTHER" id="PTHR43280:SF32">
    <property type="entry name" value="TRANSCRIPTIONAL REGULATORY PROTEIN"/>
    <property type="match status" value="1"/>
</dbReference>
<dbReference type="SUPFAM" id="SSF46689">
    <property type="entry name" value="Homeodomain-like"/>
    <property type="match status" value="1"/>
</dbReference>
<dbReference type="RefSeq" id="WP_130830233.1">
    <property type="nucleotide sequence ID" value="NZ_SDIK01000101.1"/>
</dbReference>
<dbReference type="GO" id="GO:0043565">
    <property type="term" value="F:sequence-specific DNA binding"/>
    <property type="evidence" value="ECO:0007669"/>
    <property type="project" value="InterPro"/>
</dbReference>
<dbReference type="EMBL" id="SDIK01000101">
    <property type="protein sequence ID" value="TXJ57941.1"/>
    <property type="molecule type" value="Genomic_DNA"/>
</dbReference>
<keyword evidence="3" id="KW-0804">Transcription</keyword>
<sequence length="288" mass="33140">MREINVKQVEQEFSAIYNVDNELLLYDSTTGVPHLLETSRLNCLVLGICTKGNISYTDDTEQHTLGSGDVFILPKGQVLGDIKTACNAEMVVLVLSYNYLQEIVSGVSLLSTLFLFARQHPVFHLEDKQAKQLLSYVRILKLKIKDTTHHYRRDLIASILKVLIYDLLNIVYHMQQVETGGKNRAEVIFSDFITLVEKNFRKERRLGWYAEQLCITPKYLSETVKAASKRTPGSWIDYYVMREIRVLLKNSKKSIKQIAETLNFPNQSAFGKYFKEHYGESPSGYRKN</sequence>
<evidence type="ECO:0000256" key="2">
    <source>
        <dbReference type="ARBA" id="ARBA00023125"/>
    </source>
</evidence>
<dbReference type="PANTHER" id="PTHR43280">
    <property type="entry name" value="ARAC-FAMILY TRANSCRIPTIONAL REGULATOR"/>
    <property type="match status" value="1"/>
</dbReference>
<keyword evidence="2" id="KW-0238">DNA-binding</keyword>
<evidence type="ECO:0000259" key="4">
    <source>
        <dbReference type="PROSITE" id="PS01124"/>
    </source>
</evidence>
<evidence type="ECO:0000256" key="1">
    <source>
        <dbReference type="ARBA" id="ARBA00023015"/>
    </source>
</evidence>
<proteinExistence type="predicted"/>
<dbReference type="AlphaFoldDB" id="A0A5C8G7R1"/>
<evidence type="ECO:0000256" key="3">
    <source>
        <dbReference type="ARBA" id="ARBA00023163"/>
    </source>
</evidence>
<keyword evidence="1" id="KW-0805">Transcription regulation</keyword>
<gene>
    <name evidence="5" type="ORF">ETF27_10895</name>
</gene>
<comment type="caution">
    <text evidence="5">The sequence shown here is derived from an EMBL/GenBank/DDBJ whole genome shotgun (WGS) entry which is preliminary data.</text>
</comment>
<dbReference type="Pfam" id="PF12833">
    <property type="entry name" value="HTH_18"/>
    <property type="match status" value="1"/>
</dbReference>
<feature type="domain" description="HTH araC/xylS-type" evidence="4">
    <location>
        <begin position="190"/>
        <end position="288"/>
    </location>
</feature>
<evidence type="ECO:0000313" key="6">
    <source>
        <dbReference type="Proteomes" id="UP000321612"/>
    </source>
</evidence>
<protein>
    <submittedName>
        <fullName evidence="5">Helix-turn-helix domain-containing protein</fullName>
    </submittedName>
</protein>
<accession>A0A5C8G7R1</accession>
<dbReference type="InterPro" id="IPR020449">
    <property type="entry name" value="Tscrpt_reg_AraC-type_HTH"/>
</dbReference>
<dbReference type="OrthoDB" id="1372329at2"/>
<dbReference type="InterPro" id="IPR018060">
    <property type="entry name" value="HTH_AraC"/>
</dbReference>
<dbReference type="Proteomes" id="UP000321612">
    <property type="component" value="Unassembled WGS sequence"/>
</dbReference>